<name>A0A940PBR4_9ENTE</name>
<dbReference type="RefSeq" id="WP_209527827.1">
    <property type="nucleotide sequence ID" value="NZ_JAEEGA010000007.1"/>
</dbReference>
<dbReference type="Proteomes" id="UP000674938">
    <property type="component" value="Unassembled WGS sequence"/>
</dbReference>
<feature type="compositionally biased region" description="Polar residues" evidence="1">
    <location>
        <begin position="188"/>
        <end position="198"/>
    </location>
</feature>
<reference evidence="4" key="1">
    <citation type="submission" date="2020-12" db="EMBL/GenBank/DDBJ databases">
        <title>Vagococcus allomyrinae sp. nov. and Enterococcus lavae sp. nov., isolated from the larvae of Allomyrina dichotoma.</title>
        <authorList>
            <person name="Lee S.D."/>
        </authorList>
    </citation>
    <scope>NUCLEOTIDE SEQUENCE</scope>
    <source>
        <strain evidence="4">BWB3-3</strain>
    </source>
</reference>
<feature type="domain" description="PepSY" evidence="3">
    <location>
        <begin position="145"/>
        <end position="205"/>
    </location>
</feature>
<evidence type="ECO:0000313" key="5">
    <source>
        <dbReference type="Proteomes" id="UP000674938"/>
    </source>
</evidence>
<dbReference type="AlphaFoldDB" id="A0A940PBR4"/>
<evidence type="ECO:0000256" key="2">
    <source>
        <dbReference type="SAM" id="SignalP"/>
    </source>
</evidence>
<feature type="chain" id="PRO_5039621858" evidence="2">
    <location>
        <begin position="19"/>
        <end position="208"/>
    </location>
</feature>
<protein>
    <submittedName>
        <fullName evidence="4">PepSY domain-containing protein</fullName>
    </submittedName>
</protein>
<evidence type="ECO:0000259" key="3">
    <source>
        <dbReference type="Pfam" id="PF03413"/>
    </source>
</evidence>
<dbReference type="Pfam" id="PF03413">
    <property type="entry name" value="PepSY"/>
    <property type="match status" value="2"/>
</dbReference>
<dbReference type="EMBL" id="JAEEGA010000007">
    <property type="protein sequence ID" value="MBP1041627.1"/>
    <property type="molecule type" value="Genomic_DNA"/>
</dbReference>
<comment type="caution">
    <text evidence="4">The sequence shown here is derived from an EMBL/GenBank/DDBJ whole genome shotgun (WGS) entry which is preliminary data.</text>
</comment>
<dbReference type="InterPro" id="IPR025711">
    <property type="entry name" value="PepSY"/>
</dbReference>
<dbReference type="Gene3D" id="3.10.450.40">
    <property type="match status" value="2"/>
</dbReference>
<feature type="region of interest" description="Disordered" evidence="1">
    <location>
        <begin position="187"/>
        <end position="208"/>
    </location>
</feature>
<feature type="signal peptide" evidence="2">
    <location>
        <begin position="1"/>
        <end position="18"/>
    </location>
</feature>
<feature type="domain" description="PepSY" evidence="3">
    <location>
        <begin position="61"/>
        <end position="119"/>
    </location>
</feature>
<feature type="region of interest" description="Disordered" evidence="1">
    <location>
        <begin position="24"/>
        <end position="55"/>
    </location>
</feature>
<keyword evidence="2" id="KW-0732">Signal</keyword>
<evidence type="ECO:0000256" key="1">
    <source>
        <dbReference type="SAM" id="MobiDB-lite"/>
    </source>
</evidence>
<gene>
    <name evidence="4" type="ORF">I6N95_11475</name>
</gene>
<organism evidence="4 5">
    <name type="scientific">Vagococcus allomyrinae</name>
    <dbReference type="NCBI Taxonomy" id="2794353"/>
    <lineage>
        <taxon>Bacteria</taxon>
        <taxon>Bacillati</taxon>
        <taxon>Bacillota</taxon>
        <taxon>Bacilli</taxon>
        <taxon>Lactobacillales</taxon>
        <taxon>Enterococcaceae</taxon>
        <taxon>Vagococcus</taxon>
    </lineage>
</organism>
<proteinExistence type="predicted"/>
<feature type="compositionally biased region" description="Low complexity" evidence="1">
    <location>
        <begin position="31"/>
        <end position="48"/>
    </location>
</feature>
<sequence>MKTKLMMLSLATLGLVLGGCTTNSNTLPSDSVSPETSVSSNESTSSNPEKADTQATVPSIKVTVAEAIAAFEKAYPDTSITSIDLDTSFGAYYFEVQGVDDNKEYELKINAETGEETKEREENLDADEKNGVKKAEDALNLKDILSIDDATKFAAEALGVTQETATDWSLDKELTITYWEVTFKSGRSESSVKLNAQTGDILETELDD</sequence>
<dbReference type="PROSITE" id="PS51257">
    <property type="entry name" value="PROKAR_LIPOPROTEIN"/>
    <property type="match status" value="1"/>
</dbReference>
<evidence type="ECO:0000313" key="4">
    <source>
        <dbReference type="EMBL" id="MBP1041627.1"/>
    </source>
</evidence>
<keyword evidence="5" id="KW-1185">Reference proteome</keyword>
<accession>A0A940PBR4</accession>